<organism evidence="4 5">
    <name type="scientific">Subtercola lobariae</name>
    <dbReference type="NCBI Taxonomy" id="1588641"/>
    <lineage>
        <taxon>Bacteria</taxon>
        <taxon>Bacillati</taxon>
        <taxon>Actinomycetota</taxon>
        <taxon>Actinomycetes</taxon>
        <taxon>Micrococcales</taxon>
        <taxon>Microbacteriaceae</taxon>
        <taxon>Subtercola</taxon>
    </lineage>
</organism>
<keyword evidence="1" id="KW-0805">Transcription regulation</keyword>
<dbReference type="Proteomes" id="UP000598775">
    <property type="component" value="Unassembled WGS sequence"/>
</dbReference>
<dbReference type="EMBL" id="BMGP01000004">
    <property type="protein sequence ID" value="GGF29053.1"/>
    <property type="molecule type" value="Genomic_DNA"/>
</dbReference>
<dbReference type="Pfam" id="PF02909">
    <property type="entry name" value="TetR_C_1"/>
    <property type="match status" value="1"/>
</dbReference>
<name>A0A917EXL9_9MICO</name>
<dbReference type="SUPFAM" id="SSF46689">
    <property type="entry name" value="Homeodomain-like"/>
    <property type="match status" value="1"/>
</dbReference>
<dbReference type="RefSeq" id="WP_188678371.1">
    <property type="nucleotide sequence ID" value="NZ_BMGP01000004.1"/>
</dbReference>
<evidence type="ECO:0000256" key="2">
    <source>
        <dbReference type="ARBA" id="ARBA00023163"/>
    </source>
</evidence>
<dbReference type="InterPro" id="IPR004111">
    <property type="entry name" value="Repressor_TetR_C"/>
</dbReference>
<reference evidence="4 5" key="1">
    <citation type="journal article" date="2014" name="Int. J. Syst. Evol. Microbiol.">
        <title>Complete genome sequence of Corynebacterium casei LMG S-19264T (=DSM 44701T), isolated from a smear-ripened cheese.</title>
        <authorList>
            <consortium name="US DOE Joint Genome Institute (JGI-PGF)"/>
            <person name="Walter F."/>
            <person name="Albersmeier A."/>
            <person name="Kalinowski J."/>
            <person name="Ruckert C."/>
        </authorList>
    </citation>
    <scope>NUCLEOTIDE SEQUENCE [LARGE SCALE GENOMIC DNA]</scope>
    <source>
        <strain evidence="4 5">CGMCC 1.12976</strain>
    </source>
</reference>
<comment type="caution">
    <text evidence="4">The sequence shown here is derived from an EMBL/GenBank/DDBJ whole genome shotgun (WGS) entry which is preliminary data.</text>
</comment>
<dbReference type="GO" id="GO:0045892">
    <property type="term" value="P:negative regulation of DNA-templated transcription"/>
    <property type="evidence" value="ECO:0007669"/>
    <property type="project" value="InterPro"/>
</dbReference>
<dbReference type="AlphaFoldDB" id="A0A917EXL9"/>
<dbReference type="InterPro" id="IPR009057">
    <property type="entry name" value="Homeodomain-like_sf"/>
</dbReference>
<dbReference type="SUPFAM" id="SSF48498">
    <property type="entry name" value="Tetracyclin repressor-like, C-terminal domain"/>
    <property type="match status" value="1"/>
</dbReference>
<protein>
    <recommendedName>
        <fullName evidence="3">Tetracycline repressor TetR C-terminal domain-containing protein</fullName>
    </recommendedName>
</protein>
<dbReference type="Gene3D" id="1.10.357.10">
    <property type="entry name" value="Tetracycline Repressor, domain 2"/>
    <property type="match status" value="1"/>
</dbReference>
<keyword evidence="5" id="KW-1185">Reference proteome</keyword>
<evidence type="ECO:0000313" key="4">
    <source>
        <dbReference type="EMBL" id="GGF29053.1"/>
    </source>
</evidence>
<sequence>MPTPAIREQRRPMTEPQIVAAGIRIADAEGLEAVSIRRVVAEFAGRPMSLYSFVASKQRLIELMVDEVFAEMVLDVLPSGWRAGLHAIAERTLEVGSLHPWLIEATVRGRPSGPSAQQHAAQSLAAVAEFGLTEADAAPLLRAIDAYTIGFALTSQSPAASAETTNLTAFAPGLDWLLSGFASARENNSAHDRPN</sequence>
<evidence type="ECO:0000259" key="3">
    <source>
        <dbReference type="Pfam" id="PF02909"/>
    </source>
</evidence>
<proteinExistence type="predicted"/>
<evidence type="ECO:0000313" key="5">
    <source>
        <dbReference type="Proteomes" id="UP000598775"/>
    </source>
</evidence>
<feature type="domain" description="Tetracycline repressor TetR C-terminal" evidence="3">
    <location>
        <begin position="80"/>
        <end position="159"/>
    </location>
</feature>
<gene>
    <name evidence="4" type="ORF">GCM10011399_22710</name>
</gene>
<dbReference type="InterPro" id="IPR036271">
    <property type="entry name" value="Tet_transcr_reg_TetR-rel_C_sf"/>
</dbReference>
<accession>A0A917EXL9</accession>
<keyword evidence="2" id="KW-0804">Transcription</keyword>
<evidence type="ECO:0000256" key="1">
    <source>
        <dbReference type="ARBA" id="ARBA00023015"/>
    </source>
</evidence>